<comment type="similarity">
    <text evidence="2 4">Belongs to the FliE family.</text>
</comment>
<comment type="subcellular location">
    <subcellularLocation>
        <location evidence="1 4">Bacterial flagellum basal body</location>
    </subcellularLocation>
</comment>
<dbReference type="Pfam" id="PF02049">
    <property type="entry name" value="FliE"/>
    <property type="match status" value="1"/>
</dbReference>
<dbReference type="GO" id="GO:0071973">
    <property type="term" value="P:bacterial-type flagellum-dependent cell motility"/>
    <property type="evidence" value="ECO:0007669"/>
    <property type="project" value="InterPro"/>
</dbReference>
<dbReference type="PRINTS" id="PR01006">
    <property type="entry name" value="FLGHOOKFLIE"/>
</dbReference>
<keyword evidence="3 4" id="KW-0975">Bacterial flagellum</keyword>
<dbReference type="AlphaFoldDB" id="A0A511B8I1"/>
<dbReference type="RefSeq" id="WP_146796897.1">
    <property type="nucleotide sequence ID" value="NZ_BARC01000006.1"/>
</dbReference>
<protein>
    <recommendedName>
        <fullName evidence="4">Flagellar hook-basal body complex protein FliE</fullName>
    </recommendedName>
</protein>
<proteinExistence type="inferred from homology"/>
<organism evidence="5 6">
    <name type="scientific">Gluconobacter wancherniae NBRC 103581</name>
    <dbReference type="NCBI Taxonomy" id="656744"/>
    <lineage>
        <taxon>Bacteria</taxon>
        <taxon>Pseudomonadati</taxon>
        <taxon>Pseudomonadota</taxon>
        <taxon>Alphaproteobacteria</taxon>
        <taxon>Acetobacterales</taxon>
        <taxon>Acetobacteraceae</taxon>
        <taxon>Gluconobacter</taxon>
    </lineage>
</organism>
<dbReference type="GO" id="GO:0003774">
    <property type="term" value="F:cytoskeletal motor activity"/>
    <property type="evidence" value="ECO:0007669"/>
    <property type="project" value="InterPro"/>
</dbReference>
<dbReference type="GO" id="GO:0005198">
    <property type="term" value="F:structural molecule activity"/>
    <property type="evidence" value="ECO:0007669"/>
    <property type="project" value="InterPro"/>
</dbReference>
<evidence type="ECO:0000256" key="3">
    <source>
        <dbReference type="ARBA" id="ARBA00023143"/>
    </source>
</evidence>
<evidence type="ECO:0000313" key="6">
    <source>
        <dbReference type="Proteomes" id="UP000321230"/>
    </source>
</evidence>
<evidence type="ECO:0000256" key="2">
    <source>
        <dbReference type="ARBA" id="ARBA00009272"/>
    </source>
</evidence>
<dbReference type="EMBL" id="BJUZ01000002">
    <property type="protein sequence ID" value="GEK94127.1"/>
    <property type="molecule type" value="Genomic_DNA"/>
</dbReference>
<evidence type="ECO:0000256" key="1">
    <source>
        <dbReference type="ARBA" id="ARBA00004117"/>
    </source>
</evidence>
<name>A0A511B8I1_9PROT</name>
<dbReference type="OrthoDB" id="8481852at2"/>
<dbReference type="GO" id="GO:0009425">
    <property type="term" value="C:bacterial-type flagellum basal body"/>
    <property type="evidence" value="ECO:0007669"/>
    <property type="project" value="UniProtKB-SubCell"/>
</dbReference>
<comment type="caution">
    <text evidence="5">The sequence shown here is derived from an EMBL/GenBank/DDBJ whole genome shotgun (WGS) entry which is preliminary data.</text>
</comment>
<reference evidence="5 6" key="1">
    <citation type="submission" date="2019-07" db="EMBL/GenBank/DDBJ databases">
        <title>Whole genome shotgun sequence of Gluconobacter wancherniae NBRC 103581.</title>
        <authorList>
            <person name="Hosoyama A."/>
            <person name="Uohara A."/>
            <person name="Ohji S."/>
            <person name="Ichikawa N."/>
        </authorList>
    </citation>
    <scope>NUCLEOTIDE SEQUENCE [LARGE SCALE GENOMIC DNA]</scope>
    <source>
        <strain evidence="5 6">NBRC 103581</strain>
    </source>
</reference>
<dbReference type="PANTHER" id="PTHR34653">
    <property type="match status" value="1"/>
</dbReference>
<gene>
    <name evidence="4" type="primary">fliE</name>
    <name evidence="5" type="ORF">GWA01_18970</name>
</gene>
<accession>A0A511B8I1</accession>
<dbReference type="HAMAP" id="MF_00724">
    <property type="entry name" value="FliE"/>
    <property type="match status" value="1"/>
</dbReference>
<dbReference type="PANTHER" id="PTHR34653:SF1">
    <property type="entry name" value="FLAGELLAR HOOK-BASAL BODY COMPLEX PROTEIN FLIE"/>
    <property type="match status" value="1"/>
</dbReference>
<dbReference type="Proteomes" id="UP000321230">
    <property type="component" value="Unassembled WGS sequence"/>
</dbReference>
<evidence type="ECO:0000256" key="4">
    <source>
        <dbReference type="HAMAP-Rule" id="MF_00724"/>
    </source>
</evidence>
<sequence>MLTSVSQAHNAYAQSLQNSLQSGVTDDTPDSVSDFSSVLSQAVGNAVSTGHAAEAQAAQGLSGGGDMTQIVTAISNAQLALQTTTVIRDRMVQAYQDVMKMSI</sequence>
<evidence type="ECO:0000313" key="5">
    <source>
        <dbReference type="EMBL" id="GEK94127.1"/>
    </source>
</evidence>
<keyword evidence="6" id="KW-1185">Reference proteome</keyword>
<dbReference type="InterPro" id="IPR001624">
    <property type="entry name" value="FliE"/>
</dbReference>